<protein>
    <submittedName>
        <fullName evidence="1">Uncharacterized protein</fullName>
    </submittedName>
</protein>
<sequence>MGMATAGGTWFCSRRGDGHSRRDTAKAISSWLCHQVDENTRLLCGGAWRWEVGSRTRLAVPVVNTEVESEKPMARAGEPLPFPMSEPISQRYPRQGLGFSLACAALWALCAAGPGQEMAAPLQRAETWVWGQARPSGNQLHTSIPACVRARLCTSKVVTWCSPYSHGPVPLTLAHLAIGLALHLNIPTALASLTYTEMPRAGLSRLPPTPLCCLQPLLA</sequence>
<gene>
    <name evidence="1" type="ORF">P7K49_014962</name>
</gene>
<reference evidence="1 2" key="1">
    <citation type="submission" date="2023-05" db="EMBL/GenBank/DDBJ databases">
        <title>B98-5 Cell Line De Novo Hybrid Assembly: An Optical Mapping Approach.</title>
        <authorList>
            <person name="Kananen K."/>
            <person name="Auerbach J.A."/>
            <person name="Kautto E."/>
            <person name="Blachly J.S."/>
        </authorList>
    </citation>
    <scope>NUCLEOTIDE SEQUENCE [LARGE SCALE GENOMIC DNA]</scope>
    <source>
        <strain evidence="1">B95-8</strain>
        <tissue evidence="1">Cell line</tissue>
    </source>
</reference>
<comment type="caution">
    <text evidence="1">The sequence shown here is derived from an EMBL/GenBank/DDBJ whole genome shotgun (WGS) entry which is preliminary data.</text>
</comment>
<dbReference type="EMBL" id="JASSZA010000007">
    <property type="protein sequence ID" value="KAK2105448.1"/>
    <property type="molecule type" value="Genomic_DNA"/>
</dbReference>
<accession>A0ABQ9V7V9</accession>
<dbReference type="Proteomes" id="UP001266305">
    <property type="component" value="Unassembled WGS sequence"/>
</dbReference>
<proteinExistence type="predicted"/>
<evidence type="ECO:0000313" key="2">
    <source>
        <dbReference type="Proteomes" id="UP001266305"/>
    </source>
</evidence>
<name>A0ABQ9V7V9_SAGOE</name>
<evidence type="ECO:0000313" key="1">
    <source>
        <dbReference type="EMBL" id="KAK2105448.1"/>
    </source>
</evidence>
<organism evidence="1 2">
    <name type="scientific">Saguinus oedipus</name>
    <name type="common">Cotton-top tamarin</name>
    <name type="synonym">Oedipomidas oedipus</name>
    <dbReference type="NCBI Taxonomy" id="9490"/>
    <lineage>
        <taxon>Eukaryota</taxon>
        <taxon>Metazoa</taxon>
        <taxon>Chordata</taxon>
        <taxon>Craniata</taxon>
        <taxon>Vertebrata</taxon>
        <taxon>Euteleostomi</taxon>
        <taxon>Mammalia</taxon>
        <taxon>Eutheria</taxon>
        <taxon>Euarchontoglires</taxon>
        <taxon>Primates</taxon>
        <taxon>Haplorrhini</taxon>
        <taxon>Platyrrhini</taxon>
        <taxon>Cebidae</taxon>
        <taxon>Callitrichinae</taxon>
        <taxon>Saguinus</taxon>
    </lineage>
</organism>
<keyword evidence="2" id="KW-1185">Reference proteome</keyword>